<evidence type="ECO:0000313" key="1">
    <source>
        <dbReference type="EMBL" id="GAH06702.1"/>
    </source>
</evidence>
<organism evidence="1">
    <name type="scientific">marine sediment metagenome</name>
    <dbReference type="NCBI Taxonomy" id="412755"/>
    <lineage>
        <taxon>unclassified sequences</taxon>
        <taxon>metagenomes</taxon>
        <taxon>ecological metagenomes</taxon>
    </lineage>
</organism>
<proteinExistence type="predicted"/>
<accession>X1CGB9</accession>
<reference evidence="1" key="1">
    <citation type="journal article" date="2014" name="Front. Microbiol.">
        <title>High frequency of phylogenetically diverse reductive dehalogenase-homologous genes in deep subseafloor sedimentary metagenomes.</title>
        <authorList>
            <person name="Kawai M."/>
            <person name="Futagami T."/>
            <person name="Toyoda A."/>
            <person name="Takaki Y."/>
            <person name="Nishi S."/>
            <person name="Hori S."/>
            <person name="Arai W."/>
            <person name="Tsubouchi T."/>
            <person name="Morono Y."/>
            <person name="Uchiyama I."/>
            <person name="Ito T."/>
            <person name="Fujiyama A."/>
            <person name="Inagaki F."/>
            <person name="Takami H."/>
        </authorList>
    </citation>
    <scope>NUCLEOTIDE SEQUENCE</scope>
    <source>
        <strain evidence="1">Expedition CK06-06</strain>
    </source>
</reference>
<name>X1CGB9_9ZZZZ</name>
<protein>
    <submittedName>
        <fullName evidence="1">Uncharacterized protein</fullName>
    </submittedName>
</protein>
<gene>
    <name evidence="1" type="ORF">S01H4_57349</name>
</gene>
<comment type="caution">
    <text evidence="1">The sequence shown here is derived from an EMBL/GenBank/DDBJ whole genome shotgun (WGS) entry which is preliminary data.</text>
</comment>
<sequence length="71" mass="8243">MFDYKDSSIKGHGEAKEDVVDATTARIYKSQKASMFYVKDRIKDLKPAMKKHFEDVTLFIEGYEAGVIKHW</sequence>
<dbReference type="AlphaFoldDB" id="X1CGB9"/>
<feature type="non-terminal residue" evidence="1">
    <location>
        <position position="71"/>
    </location>
</feature>
<dbReference type="EMBL" id="BART01033347">
    <property type="protein sequence ID" value="GAH06702.1"/>
    <property type="molecule type" value="Genomic_DNA"/>
</dbReference>